<proteinExistence type="predicted"/>
<gene>
    <name evidence="3" type="ORF">EXY23_26135</name>
</gene>
<protein>
    <submittedName>
        <fullName evidence="3">NAD(P)/FAD-dependent oxidoreductase</fullName>
    </submittedName>
</protein>
<comment type="caution">
    <text evidence="3">The sequence shown here is derived from an EMBL/GenBank/DDBJ whole genome shotgun (WGS) entry which is preliminary data.</text>
</comment>
<evidence type="ECO:0000313" key="3">
    <source>
        <dbReference type="EMBL" id="TCZ52608.1"/>
    </source>
</evidence>
<keyword evidence="4" id="KW-1185">Reference proteome</keyword>
<dbReference type="SUPFAM" id="SSF51905">
    <property type="entry name" value="FAD/NAD(P)-binding domain"/>
    <property type="match status" value="1"/>
</dbReference>
<evidence type="ECO:0000313" key="4">
    <source>
        <dbReference type="Proteomes" id="UP000295023"/>
    </source>
</evidence>
<dbReference type="PANTHER" id="PTHR43539:SF91">
    <property type="entry name" value="FAD-DEPENDENT URATE HYDROXYLASE"/>
    <property type="match status" value="1"/>
</dbReference>
<dbReference type="AlphaFoldDB" id="A0A4V2WJE5"/>
<organism evidence="3 4">
    <name type="scientific">Roseicella aquatilis</name>
    <dbReference type="NCBI Taxonomy" id="2527868"/>
    <lineage>
        <taxon>Bacteria</taxon>
        <taxon>Pseudomonadati</taxon>
        <taxon>Pseudomonadota</taxon>
        <taxon>Alphaproteobacteria</taxon>
        <taxon>Acetobacterales</taxon>
        <taxon>Roseomonadaceae</taxon>
        <taxon>Roseicella</taxon>
    </lineage>
</organism>
<feature type="domain" description="FAD/NAD(P)-binding" evidence="2">
    <location>
        <begin position="43"/>
        <end position="365"/>
    </location>
</feature>
<dbReference type="Gene3D" id="3.50.50.60">
    <property type="entry name" value="FAD/NAD(P)-binding domain"/>
    <property type="match status" value="1"/>
</dbReference>
<dbReference type="GO" id="GO:0004497">
    <property type="term" value="F:monooxygenase activity"/>
    <property type="evidence" value="ECO:0007669"/>
    <property type="project" value="TreeGrafter"/>
</dbReference>
<evidence type="ECO:0000259" key="2">
    <source>
        <dbReference type="Pfam" id="PF07992"/>
    </source>
</evidence>
<dbReference type="GO" id="GO:0050660">
    <property type="term" value="F:flavin adenine dinucleotide binding"/>
    <property type="evidence" value="ECO:0007669"/>
    <property type="project" value="TreeGrafter"/>
</dbReference>
<keyword evidence="1" id="KW-0560">Oxidoreductase</keyword>
<dbReference type="OrthoDB" id="8671611at2"/>
<dbReference type="InterPro" id="IPR023753">
    <property type="entry name" value="FAD/NAD-binding_dom"/>
</dbReference>
<dbReference type="RefSeq" id="WP_132297166.1">
    <property type="nucleotide sequence ID" value="NZ_SKBM01000048.1"/>
</dbReference>
<dbReference type="InterPro" id="IPR036188">
    <property type="entry name" value="FAD/NAD-bd_sf"/>
</dbReference>
<dbReference type="InterPro" id="IPR050982">
    <property type="entry name" value="Auxin_biosynth/cation_transpt"/>
</dbReference>
<dbReference type="Proteomes" id="UP000295023">
    <property type="component" value="Unassembled WGS sequence"/>
</dbReference>
<reference evidence="3 4" key="1">
    <citation type="submission" date="2019-03" db="EMBL/GenBank/DDBJ databases">
        <title>Paracraurococcus aquatilis NE82 genome sequence.</title>
        <authorList>
            <person name="Zhao Y."/>
            <person name="Du Z."/>
        </authorList>
    </citation>
    <scope>NUCLEOTIDE SEQUENCE [LARGE SCALE GENOMIC DNA]</scope>
    <source>
        <strain evidence="3 4">NE82</strain>
    </source>
</reference>
<accession>A0A4V2WJE5</accession>
<dbReference type="PANTHER" id="PTHR43539">
    <property type="entry name" value="FLAVIN-BINDING MONOOXYGENASE-LIKE PROTEIN (AFU_ORTHOLOGUE AFUA_4G09220)"/>
    <property type="match status" value="1"/>
</dbReference>
<name>A0A4V2WJE5_9PROT</name>
<dbReference type="EMBL" id="SKBM01000048">
    <property type="protein sequence ID" value="TCZ52608.1"/>
    <property type="molecule type" value="Genomic_DNA"/>
</dbReference>
<evidence type="ECO:0000256" key="1">
    <source>
        <dbReference type="ARBA" id="ARBA00023002"/>
    </source>
</evidence>
<dbReference type="Pfam" id="PF07992">
    <property type="entry name" value="Pyr_redox_2"/>
    <property type="match status" value="1"/>
</dbReference>
<sequence>MLDSVDGLAAHEAQVARDLSLLRLPPANWLADHTGPGGEKVLDVLVVGAGMYGIAAAAALTFKGIRNILMLDRAPAGQEGPWVTTARMETLRSPKHLPGLALGIPSLTFRAWYEARCGVEAWERLYKIPNADWQDYLLWVRRVLDLPVANGVELLRVEQRNGLLAALLRDGQGERVQLCRRLVLATGRAGTGGFAVPPGIDPGLWPDLAAHGSGPVDFDALRGRRIVVLGAGPTAWDNAATALERGAARVDMYVRRKVLPQVNKGRGSAHPGFFEGWAGLPPAEKWRLLVYMHDLQSPPPHESVHRALRQPGFHIHLGTPVAEARRAGAGVGLTLGGGARAEADFLILGTGFGMDVAAIPELAGLAPKVATWADRFTPPPGQERPELSRFPWLGDGFELAARDPAEEPLLSRIHLFSHGAFASLGAIASDVPGASVGAERLAHRMAARFFAEDIDAIRARLEAFAEPELQGTPFFAL</sequence>